<dbReference type="EMBL" id="GL380359">
    <property type="protein sequence ID" value="EGT53775.1"/>
    <property type="molecule type" value="Genomic_DNA"/>
</dbReference>
<keyword evidence="3" id="KW-1185">Reference proteome</keyword>
<evidence type="ECO:0000313" key="2">
    <source>
        <dbReference type="EMBL" id="EGT53775.1"/>
    </source>
</evidence>
<dbReference type="AlphaFoldDB" id="G0PFF4"/>
<protein>
    <submittedName>
        <fullName evidence="2">Uncharacterized protein</fullName>
    </submittedName>
</protein>
<evidence type="ECO:0000256" key="1">
    <source>
        <dbReference type="SAM" id="MobiDB-lite"/>
    </source>
</evidence>
<reference evidence="3" key="1">
    <citation type="submission" date="2011-07" db="EMBL/GenBank/DDBJ databases">
        <authorList>
            <consortium name="Caenorhabditis brenneri Sequencing and Analysis Consortium"/>
            <person name="Wilson R.K."/>
        </authorList>
    </citation>
    <scope>NUCLEOTIDE SEQUENCE [LARGE SCALE GENOMIC DNA]</scope>
    <source>
        <strain evidence="3">PB2801</strain>
    </source>
</reference>
<name>G0PFF4_CAEBE</name>
<accession>G0PFF4</accession>
<evidence type="ECO:0000313" key="3">
    <source>
        <dbReference type="Proteomes" id="UP000008068"/>
    </source>
</evidence>
<dbReference type="OrthoDB" id="5778779at2759"/>
<dbReference type="STRING" id="135651.G0PFF4"/>
<dbReference type="HOGENOM" id="CLU_1009108_0_0_1"/>
<dbReference type="Proteomes" id="UP000008068">
    <property type="component" value="Unassembled WGS sequence"/>
</dbReference>
<sequence>MSSSEDAVEAILKAQSSAWNTYPKLIQRAALPPIAPKTTPSMLIKNESIEQSRPSTSTTSRPPTTKIGFPALPKLPTTLQKPLEPVSEKPQTPLYPIPRTNISYVLNLNDIDENEVLRPESVASTVIDSDREIERKLLRIPETFSEFRELSVDLDQVSIEDIEKMLQNTKAHDHHSNGLVSMSSLLNSIRIIHPSDTWQHLLDWLIATSIMEDKETEPASTSSNVIFLIDYQLFFEVLQNDKQSREVL</sequence>
<dbReference type="eggNOG" id="ENOG502TGQT">
    <property type="taxonomic scope" value="Eukaryota"/>
</dbReference>
<organism evidence="3">
    <name type="scientific">Caenorhabditis brenneri</name>
    <name type="common">Nematode worm</name>
    <dbReference type="NCBI Taxonomy" id="135651"/>
    <lineage>
        <taxon>Eukaryota</taxon>
        <taxon>Metazoa</taxon>
        <taxon>Ecdysozoa</taxon>
        <taxon>Nematoda</taxon>
        <taxon>Chromadorea</taxon>
        <taxon>Rhabditida</taxon>
        <taxon>Rhabditina</taxon>
        <taxon>Rhabditomorpha</taxon>
        <taxon>Rhabditoidea</taxon>
        <taxon>Rhabditidae</taxon>
        <taxon>Peloderinae</taxon>
        <taxon>Caenorhabditis</taxon>
    </lineage>
</organism>
<gene>
    <name evidence="2" type="ORF">CAEBREN_29451</name>
</gene>
<proteinExistence type="predicted"/>
<dbReference type="InParanoid" id="G0PFF4"/>
<feature type="compositionally biased region" description="Low complexity" evidence="1">
    <location>
        <begin position="52"/>
        <end position="83"/>
    </location>
</feature>
<feature type="region of interest" description="Disordered" evidence="1">
    <location>
        <begin position="37"/>
        <end position="94"/>
    </location>
</feature>
<dbReference type="FunCoup" id="G0PFF4">
    <property type="interactions" value="1898"/>
</dbReference>